<accession>A0A6J5M4A1</accession>
<protein>
    <submittedName>
        <fullName evidence="2">Uncharacterized protein</fullName>
    </submittedName>
</protein>
<name>A0A6J5M4A1_9CAUD</name>
<gene>
    <name evidence="2" type="ORF">UFOVP415_2</name>
</gene>
<proteinExistence type="predicted"/>
<organism evidence="2">
    <name type="scientific">uncultured Caudovirales phage</name>
    <dbReference type="NCBI Taxonomy" id="2100421"/>
    <lineage>
        <taxon>Viruses</taxon>
        <taxon>Duplodnaviria</taxon>
        <taxon>Heunggongvirae</taxon>
        <taxon>Uroviricota</taxon>
        <taxon>Caudoviricetes</taxon>
        <taxon>Peduoviridae</taxon>
        <taxon>Maltschvirus</taxon>
        <taxon>Maltschvirus maltsch</taxon>
    </lineage>
</organism>
<evidence type="ECO:0000313" key="2">
    <source>
        <dbReference type="EMBL" id="CAB4141498.1"/>
    </source>
</evidence>
<evidence type="ECO:0000256" key="1">
    <source>
        <dbReference type="SAM" id="MobiDB-lite"/>
    </source>
</evidence>
<reference evidence="2" key="1">
    <citation type="submission" date="2020-04" db="EMBL/GenBank/DDBJ databases">
        <authorList>
            <person name="Chiriac C."/>
            <person name="Salcher M."/>
            <person name="Ghai R."/>
            <person name="Kavagutti S V."/>
        </authorList>
    </citation>
    <scope>NUCLEOTIDE SEQUENCE</scope>
</reference>
<feature type="region of interest" description="Disordered" evidence="1">
    <location>
        <begin position="1"/>
        <end position="20"/>
    </location>
</feature>
<sequence length="110" mass="11733">MNKQAENNKGRPKGSPNRATADVRAAIAAFAEGNAHKLQDWLDRVADGSGGVKPDPAKAADLYLRAIEYHIPKLARTEVTGKDGGALEFADMSDTELDKKIKAAMSALNV</sequence>
<dbReference type="EMBL" id="LR796390">
    <property type="protein sequence ID" value="CAB4141498.1"/>
    <property type="molecule type" value="Genomic_DNA"/>
</dbReference>